<dbReference type="AlphaFoldDB" id="A0A1J7FNL6"/>
<protein>
    <submittedName>
        <fullName evidence="1">Uncharacterized protein</fullName>
    </submittedName>
</protein>
<evidence type="ECO:0000313" key="1">
    <source>
        <dbReference type="EMBL" id="OIV89597.1"/>
    </source>
</evidence>
<name>A0A1J7FNL6_LUPAN</name>
<accession>A0A1J7FNL6</accession>
<keyword evidence="2" id="KW-1185">Reference proteome</keyword>
<organism evidence="1 2">
    <name type="scientific">Lupinus angustifolius</name>
    <name type="common">Narrow-leaved blue lupine</name>
    <dbReference type="NCBI Taxonomy" id="3871"/>
    <lineage>
        <taxon>Eukaryota</taxon>
        <taxon>Viridiplantae</taxon>
        <taxon>Streptophyta</taxon>
        <taxon>Embryophyta</taxon>
        <taxon>Tracheophyta</taxon>
        <taxon>Spermatophyta</taxon>
        <taxon>Magnoliopsida</taxon>
        <taxon>eudicotyledons</taxon>
        <taxon>Gunneridae</taxon>
        <taxon>Pentapetalae</taxon>
        <taxon>rosids</taxon>
        <taxon>fabids</taxon>
        <taxon>Fabales</taxon>
        <taxon>Fabaceae</taxon>
        <taxon>Papilionoideae</taxon>
        <taxon>50 kb inversion clade</taxon>
        <taxon>genistoids sensu lato</taxon>
        <taxon>core genistoids</taxon>
        <taxon>Genisteae</taxon>
        <taxon>Lupinus</taxon>
    </lineage>
</organism>
<dbReference type="Gramene" id="OIV89597">
    <property type="protein sequence ID" value="OIV89597"/>
    <property type="gene ID" value="TanjilG_15870"/>
</dbReference>
<evidence type="ECO:0000313" key="2">
    <source>
        <dbReference type="Proteomes" id="UP000188354"/>
    </source>
</evidence>
<gene>
    <name evidence="1" type="ORF">TanjilG_15870</name>
</gene>
<sequence length="64" mass="7511">MDSNTRLSNYLAFPYAQTEDEVLIPNQAFKEELHDIENVGNQLVEEPVECRKFLELMPEIIWLS</sequence>
<reference evidence="1 2" key="1">
    <citation type="journal article" date="2017" name="Plant Biotechnol. J.">
        <title>A comprehensive draft genome sequence for lupin (Lupinus angustifolius), an emerging health food: insights into plant-microbe interactions and legume evolution.</title>
        <authorList>
            <person name="Hane J.K."/>
            <person name="Ming Y."/>
            <person name="Kamphuis L.G."/>
            <person name="Nelson M.N."/>
            <person name="Garg G."/>
            <person name="Atkins C.A."/>
            <person name="Bayer P.E."/>
            <person name="Bravo A."/>
            <person name="Bringans S."/>
            <person name="Cannon S."/>
            <person name="Edwards D."/>
            <person name="Foley R."/>
            <person name="Gao L.L."/>
            <person name="Harrison M.J."/>
            <person name="Huang W."/>
            <person name="Hurgobin B."/>
            <person name="Li S."/>
            <person name="Liu C.W."/>
            <person name="McGrath A."/>
            <person name="Morahan G."/>
            <person name="Murray J."/>
            <person name="Weller J."/>
            <person name="Jian J."/>
            <person name="Singh K.B."/>
        </authorList>
    </citation>
    <scope>NUCLEOTIDE SEQUENCE [LARGE SCALE GENOMIC DNA]</scope>
    <source>
        <strain evidence="2">cv. Tanjil</strain>
        <tissue evidence="1">Whole plant</tissue>
    </source>
</reference>
<dbReference type="Proteomes" id="UP000188354">
    <property type="component" value="Unassembled WGS sequence"/>
</dbReference>
<proteinExistence type="predicted"/>
<dbReference type="EMBL" id="KV862272">
    <property type="protein sequence ID" value="OIV89597.1"/>
    <property type="molecule type" value="Genomic_DNA"/>
</dbReference>